<proteinExistence type="predicted"/>
<dbReference type="EMBL" id="QNSB01000002">
    <property type="protein sequence ID" value="RBP73696.1"/>
    <property type="molecule type" value="Genomic_DNA"/>
</dbReference>
<gene>
    <name evidence="2" type="ORF">DFO65_102224</name>
</gene>
<evidence type="ECO:0000259" key="1">
    <source>
        <dbReference type="PROSITE" id="PS50995"/>
    </source>
</evidence>
<dbReference type="InterPro" id="IPR000835">
    <property type="entry name" value="HTH_MarR-typ"/>
</dbReference>
<sequence length="153" mass="16557">MSLPAEVLGGAGPLARRLHHDHNRLWAARVDDQLTGPQYSVLAVLLDRTDADHTRLSSLTHLDKSTLTPLLARLEQRGLIAISPDAHDRRRRIVSITDAGATLVDELSPAAAEVGRDLLGALTTKEQDDLLRLLRKAVDGAANGQGDNTIDHD</sequence>
<dbReference type="InterPro" id="IPR036388">
    <property type="entry name" value="WH-like_DNA-bd_sf"/>
</dbReference>
<dbReference type="SMART" id="SM00347">
    <property type="entry name" value="HTH_MARR"/>
    <property type="match status" value="1"/>
</dbReference>
<dbReference type="PANTHER" id="PTHR33164">
    <property type="entry name" value="TRANSCRIPTIONAL REGULATOR, MARR FAMILY"/>
    <property type="match status" value="1"/>
</dbReference>
<protein>
    <submittedName>
        <fullName evidence="2">MarR family transcriptional regulator</fullName>
    </submittedName>
</protein>
<comment type="caution">
    <text evidence="2">The sequence shown here is derived from an EMBL/GenBank/DDBJ whole genome shotgun (WGS) entry which is preliminary data.</text>
</comment>
<accession>A0A366ILT4</accession>
<dbReference type="Gene3D" id="1.10.10.10">
    <property type="entry name" value="Winged helix-like DNA-binding domain superfamily/Winged helix DNA-binding domain"/>
    <property type="match status" value="1"/>
</dbReference>
<reference evidence="2 3" key="1">
    <citation type="submission" date="2018-06" db="EMBL/GenBank/DDBJ databases">
        <title>Freshwater and sediment microbial communities from various areas in North America, analyzing microbe dynamics in response to fracking.</title>
        <authorList>
            <person name="Lamendella R."/>
        </authorList>
    </citation>
    <scope>NUCLEOTIDE SEQUENCE [LARGE SCALE GENOMIC DNA]</scope>
    <source>
        <strain evidence="2 3">3b_TX</strain>
    </source>
</reference>
<dbReference type="InterPro" id="IPR036390">
    <property type="entry name" value="WH_DNA-bd_sf"/>
</dbReference>
<dbReference type="SUPFAM" id="SSF46785">
    <property type="entry name" value="Winged helix' DNA-binding domain"/>
    <property type="match status" value="1"/>
</dbReference>
<feature type="domain" description="HTH marR-type" evidence="1">
    <location>
        <begin position="1"/>
        <end position="139"/>
    </location>
</feature>
<evidence type="ECO:0000313" key="2">
    <source>
        <dbReference type="EMBL" id="RBP73696.1"/>
    </source>
</evidence>
<evidence type="ECO:0000313" key="3">
    <source>
        <dbReference type="Proteomes" id="UP000253509"/>
    </source>
</evidence>
<dbReference type="PRINTS" id="PR00598">
    <property type="entry name" value="HTHMARR"/>
</dbReference>
<dbReference type="AlphaFoldDB" id="A0A366ILT4"/>
<dbReference type="PANTHER" id="PTHR33164:SF95">
    <property type="entry name" value="TRANSCRIPTIONAL REGULATOR"/>
    <property type="match status" value="1"/>
</dbReference>
<keyword evidence="3" id="KW-1185">Reference proteome</keyword>
<dbReference type="Proteomes" id="UP000253509">
    <property type="component" value="Unassembled WGS sequence"/>
</dbReference>
<name>A0A366ILT4_9MICO</name>
<dbReference type="PROSITE" id="PS50995">
    <property type="entry name" value="HTH_MARR_2"/>
    <property type="match status" value="1"/>
</dbReference>
<dbReference type="Pfam" id="PF01047">
    <property type="entry name" value="MarR"/>
    <property type="match status" value="1"/>
</dbReference>
<organism evidence="2 3">
    <name type="scientific">Brevibacterium celere</name>
    <dbReference type="NCBI Taxonomy" id="225845"/>
    <lineage>
        <taxon>Bacteria</taxon>
        <taxon>Bacillati</taxon>
        <taxon>Actinomycetota</taxon>
        <taxon>Actinomycetes</taxon>
        <taxon>Micrococcales</taxon>
        <taxon>Brevibacteriaceae</taxon>
        <taxon>Brevibacterium</taxon>
    </lineage>
</organism>
<dbReference type="GO" id="GO:0006950">
    <property type="term" value="P:response to stress"/>
    <property type="evidence" value="ECO:0007669"/>
    <property type="project" value="TreeGrafter"/>
</dbReference>
<dbReference type="RefSeq" id="WP_181778605.1">
    <property type="nucleotide sequence ID" value="NZ_QNSB01000002.1"/>
</dbReference>
<dbReference type="InterPro" id="IPR039422">
    <property type="entry name" value="MarR/SlyA-like"/>
</dbReference>
<dbReference type="GO" id="GO:0003700">
    <property type="term" value="F:DNA-binding transcription factor activity"/>
    <property type="evidence" value="ECO:0007669"/>
    <property type="project" value="InterPro"/>
</dbReference>